<dbReference type="Proteomes" id="UP000789570">
    <property type="component" value="Unassembled WGS sequence"/>
</dbReference>
<reference evidence="1" key="1">
    <citation type="submission" date="2021-06" db="EMBL/GenBank/DDBJ databases">
        <authorList>
            <person name="Kallberg Y."/>
            <person name="Tangrot J."/>
            <person name="Rosling A."/>
        </authorList>
    </citation>
    <scope>NUCLEOTIDE SEQUENCE</scope>
    <source>
        <strain evidence="1">UK204</strain>
    </source>
</reference>
<evidence type="ECO:0000313" key="2">
    <source>
        <dbReference type="Proteomes" id="UP000789570"/>
    </source>
</evidence>
<feature type="non-terminal residue" evidence="1">
    <location>
        <position position="74"/>
    </location>
</feature>
<accession>A0A9N8V4H7</accession>
<comment type="caution">
    <text evidence="1">The sequence shown here is derived from an EMBL/GenBank/DDBJ whole genome shotgun (WGS) entry which is preliminary data.</text>
</comment>
<dbReference type="AlphaFoldDB" id="A0A9N8V4H7"/>
<sequence>MSQDINLRKMLCPSTIPSGLVTVPVKVSIGKEDFKLNLSAGFLCARQDIIDEYVISPAIGWRVTMLKVRNMLLP</sequence>
<organism evidence="1 2">
    <name type="scientific">Funneliformis caledonium</name>
    <dbReference type="NCBI Taxonomy" id="1117310"/>
    <lineage>
        <taxon>Eukaryota</taxon>
        <taxon>Fungi</taxon>
        <taxon>Fungi incertae sedis</taxon>
        <taxon>Mucoromycota</taxon>
        <taxon>Glomeromycotina</taxon>
        <taxon>Glomeromycetes</taxon>
        <taxon>Glomerales</taxon>
        <taxon>Glomeraceae</taxon>
        <taxon>Funneliformis</taxon>
    </lineage>
</organism>
<evidence type="ECO:0000313" key="1">
    <source>
        <dbReference type="EMBL" id="CAG8437184.1"/>
    </source>
</evidence>
<dbReference type="OrthoDB" id="9978173at2759"/>
<keyword evidence="2" id="KW-1185">Reference proteome</keyword>
<name>A0A9N8V4H7_9GLOM</name>
<proteinExistence type="predicted"/>
<protein>
    <submittedName>
        <fullName evidence="1">2640_t:CDS:1</fullName>
    </submittedName>
</protein>
<gene>
    <name evidence="1" type="ORF">FCALED_LOCUS210</name>
</gene>
<dbReference type="EMBL" id="CAJVPQ010000016">
    <property type="protein sequence ID" value="CAG8437184.1"/>
    <property type="molecule type" value="Genomic_DNA"/>
</dbReference>